<dbReference type="Proteomes" id="UP000027265">
    <property type="component" value="Unassembled WGS sequence"/>
</dbReference>
<keyword evidence="8" id="KW-1185">Reference proteome</keyword>
<keyword evidence="3 5" id="KW-0653">Protein transport</keyword>
<dbReference type="STRING" id="933084.A0A067QN49"/>
<name>A0A067QN49_9AGAM</name>
<dbReference type="InterPro" id="IPR001392">
    <property type="entry name" value="Clathrin_mu"/>
</dbReference>
<dbReference type="InParanoid" id="A0A067QN49"/>
<dbReference type="FunCoup" id="A0A067QN49">
    <property type="interactions" value="14"/>
</dbReference>
<evidence type="ECO:0000259" key="6">
    <source>
        <dbReference type="PROSITE" id="PS51072"/>
    </source>
</evidence>
<dbReference type="InterPro" id="IPR028565">
    <property type="entry name" value="MHD"/>
</dbReference>
<dbReference type="SUPFAM" id="SSF49447">
    <property type="entry name" value="Second domain of Mu2 adaptin subunit (ap50) of ap2 adaptor"/>
    <property type="match status" value="1"/>
</dbReference>
<dbReference type="InterPro" id="IPR036168">
    <property type="entry name" value="AP2_Mu_C_sf"/>
</dbReference>
<sequence>MAIDGLIILDNFNRPIIQTSFQSTSPATPLLHIDAWTTALAKADPSPVDPVLHVDAHSACCHLQSGGITFLAVVSGDVDPLFAFAFLRTFIDILQEYFDAVSPAILRDNFDVVYQLLEETLDSSGHPLTTSPNALRDIVLPPSLLNKLLTGVGAGVAHQTPNPFASPIPWRKSAVRYNSNEIYFDIIEDLRAIVGRNGVPLSINVYGKVDANSRLSGTPDLLLSFTNPQNLVDCSFHPCVRLPRWKKDNSLSFVPPDGKFTLMEYRYAPGSFPLIQDASAGKGAMVTTKGSMTTSMTNKVQVPVGLKSVVEIGENGAILNFTLIAQTRSLEDLTAEFYLGKGAGGMSGVVVSPGGRWEVVNGVSTLKWTMQSVQAQSTHTFRGTFGASTTPRPSRSLHLHFTIPQSTFSSLKVDQLRLAGEGYKPYKGVRGRCVGEVEFRV</sequence>
<dbReference type="InterPro" id="IPR050431">
    <property type="entry name" value="Adaptor_comp_med_subunit"/>
</dbReference>
<dbReference type="EMBL" id="KL197709">
    <property type="protein sequence ID" value="KDQ64962.1"/>
    <property type="molecule type" value="Genomic_DNA"/>
</dbReference>
<accession>A0A067QN49</accession>
<proteinExistence type="inferred from homology"/>
<reference evidence="8" key="1">
    <citation type="journal article" date="2014" name="Proc. Natl. Acad. Sci. U.S.A.">
        <title>Extensive sampling of basidiomycete genomes demonstrates inadequacy of the white-rot/brown-rot paradigm for wood decay fungi.</title>
        <authorList>
            <person name="Riley R."/>
            <person name="Salamov A.A."/>
            <person name="Brown D.W."/>
            <person name="Nagy L.G."/>
            <person name="Floudas D."/>
            <person name="Held B.W."/>
            <person name="Levasseur A."/>
            <person name="Lombard V."/>
            <person name="Morin E."/>
            <person name="Otillar R."/>
            <person name="Lindquist E.A."/>
            <person name="Sun H."/>
            <person name="LaButti K.M."/>
            <person name="Schmutz J."/>
            <person name="Jabbour D."/>
            <person name="Luo H."/>
            <person name="Baker S.E."/>
            <person name="Pisabarro A.G."/>
            <person name="Walton J.D."/>
            <person name="Blanchette R.A."/>
            <person name="Henrissat B."/>
            <person name="Martin F."/>
            <person name="Cullen D."/>
            <person name="Hibbett D.S."/>
            <person name="Grigoriev I.V."/>
        </authorList>
    </citation>
    <scope>NUCLEOTIDE SEQUENCE [LARGE SCALE GENOMIC DNA]</scope>
    <source>
        <strain evidence="8">MUCL 33604</strain>
    </source>
</reference>
<organism evidence="7 8">
    <name type="scientific">Jaapia argillacea MUCL 33604</name>
    <dbReference type="NCBI Taxonomy" id="933084"/>
    <lineage>
        <taxon>Eukaryota</taxon>
        <taxon>Fungi</taxon>
        <taxon>Dikarya</taxon>
        <taxon>Basidiomycota</taxon>
        <taxon>Agaricomycotina</taxon>
        <taxon>Agaricomycetes</taxon>
        <taxon>Agaricomycetidae</taxon>
        <taxon>Jaapiales</taxon>
        <taxon>Jaapiaceae</taxon>
        <taxon>Jaapia</taxon>
    </lineage>
</organism>
<keyword evidence="4" id="KW-0472">Membrane</keyword>
<dbReference type="PRINTS" id="PR00314">
    <property type="entry name" value="CLATHRINADPT"/>
</dbReference>
<evidence type="ECO:0000256" key="2">
    <source>
        <dbReference type="ARBA" id="ARBA00022448"/>
    </source>
</evidence>
<dbReference type="PROSITE" id="PS51072">
    <property type="entry name" value="MHD"/>
    <property type="match status" value="1"/>
</dbReference>
<dbReference type="Gene3D" id="3.30.450.60">
    <property type="match status" value="1"/>
</dbReference>
<dbReference type="CDD" id="cd09252">
    <property type="entry name" value="AP-3_Mu3_Cterm"/>
    <property type="match status" value="1"/>
</dbReference>
<dbReference type="AlphaFoldDB" id="A0A067QN49"/>
<comment type="subcellular location">
    <subcellularLocation>
        <location evidence="1">Endomembrane system</location>
    </subcellularLocation>
</comment>
<keyword evidence="2 5" id="KW-0813">Transport</keyword>
<dbReference type="Pfam" id="PF00928">
    <property type="entry name" value="Adap_comp_sub"/>
    <property type="match status" value="1"/>
</dbReference>
<dbReference type="GO" id="GO:0006886">
    <property type="term" value="P:intracellular protein transport"/>
    <property type="evidence" value="ECO:0007669"/>
    <property type="project" value="UniProtKB-UniRule"/>
</dbReference>
<dbReference type="SUPFAM" id="SSF64356">
    <property type="entry name" value="SNARE-like"/>
    <property type="match status" value="1"/>
</dbReference>
<dbReference type="PIRSF" id="PIRSF005992">
    <property type="entry name" value="Clathrin_mu"/>
    <property type="match status" value="1"/>
</dbReference>
<dbReference type="GO" id="GO:0012505">
    <property type="term" value="C:endomembrane system"/>
    <property type="evidence" value="ECO:0007669"/>
    <property type="project" value="UniProtKB-SubCell"/>
</dbReference>
<dbReference type="InterPro" id="IPR011012">
    <property type="entry name" value="Longin-like_dom_sf"/>
</dbReference>
<evidence type="ECO:0000256" key="5">
    <source>
        <dbReference type="PIRNR" id="PIRNR005992"/>
    </source>
</evidence>
<dbReference type="PANTHER" id="PTHR10529">
    <property type="entry name" value="AP COMPLEX SUBUNIT MU"/>
    <property type="match status" value="1"/>
</dbReference>
<dbReference type="CDD" id="cd14837">
    <property type="entry name" value="AP3_Mu_N"/>
    <property type="match status" value="1"/>
</dbReference>
<dbReference type="PROSITE" id="PS00990">
    <property type="entry name" value="CLAT_ADAPTOR_M_1"/>
    <property type="match status" value="1"/>
</dbReference>
<protein>
    <recommendedName>
        <fullName evidence="6">MHD domain-containing protein</fullName>
    </recommendedName>
</protein>
<dbReference type="GO" id="GO:0030131">
    <property type="term" value="C:clathrin adaptor complex"/>
    <property type="evidence" value="ECO:0007669"/>
    <property type="project" value="UniProtKB-UniRule"/>
</dbReference>
<dbReference type="Gene3D" id="2.60.40.1170">
    <property type="entry name" value="Mu homology domain, subdomain B"/>
    <property type="match status" value="2"/>
</dbReference>
<evidence type="ECO:0000256" key="1">
    <source>
        <dbReference type="ARBA" id="ARBA00004308"/>
    </source>
</evidence>
<feature type="domain" description="MHD" evidence="6">
    <location>
        <begin position="179"/>
        <end position="441"/>
    </location>
</feature>
<dbReference type="InterPro" id="IPR018240">
    <property type="entry name" value="Clathrin_mu_CS"/>
</dbReference>
<evidence type="ECO:0000313" key="8">
    <source>
        <dbReference type="Proteomes" id="UP000027265"/>
    </source>
</evidence>
<evidence type="ECO:0000313" key="7">
    <source>
        <dbReference type="EMBL" id="KDQ64962.1"/>
    </source>
</evidence>
<dbReference type="HOGENOM" id="CLU_026996_6_1_1"/>
<dbReference type="GO" id="GO:0016192">
    <property type="term" value="P:vesicle-mediated transport"/>
    <property type="evidence" value="ECO:0007669"/>
    <property type="project" value="InterPro"/>
</dbReference>
<evidence type="ECO:0000256" key="3">
    <source>
        <dbReference type="ARBA" id="ARBA00022927"/>
    </source>
</evidence>
<gene>
    <name evidence="7" type="ORF">JAAARDRAFT_117303</name>
</gene>
<dbReference type="OrthoDB" id="870at2759"/>
<comment type="similarity">
    <text evidence="5">Belongs to the adaptor complexes medium subunit family.</text>
</comment>
<evidence type="ECO:0000256" key="4">
    <source>
        <dbReference type="ARBA" id="ARBA00023136"/>
    </source>
</evidence>